<accession>A0A4Y2HBS0</accession>
<organism evidence="2 3">
    <name type="scientific">Araneus ventricosus</name>
    <name type="common">Orbweaver spider</name>
    <name type="synonym">Epeira ventricosa</name>
    <dbReference type="NCBI Taxonomy" id="182803"/>
    <lineage>
        <taxon>Eukaryota</taxon>
        <taxon>Metazoa</taxon>
        <taxon>Ecdysozoa</taxon>
        <taxon>Arthropoda</taxon>
        <taxon>Chelicerata</taxon>
        <taxon>Arachnida</taxon>
        <taxon>Araneae</taxon>
        <taxon>Araneomorphae</taxon>
        <taxon>Entelegynae</taxon>
        <taxon>Araneoidea</taxon>
        <taxon>Araneidae</taxon>
        <taxon>Araneus</taxon>
    </lineage>
</organism>
<dbReference type="Proteomes" id="UP000499080">
    <property type="component" value="Unassembled WGS sequence"/>
</dbReference>
<feature type="non-terminal residue" evidence="2">
    <location>
        <position position="153"/>
    </location>
</feature>
<keyword evidence="3" id="KW-1185">Reference proteome</keyword>
<reference evidence="2 3" key="1">
    <citation type="journal article" date="2019" name="Sci. Rep.">
        <title>Orb-weaving spider Araneus ventricosus genome elucidates the spidroin gene catalogue.</title>
        <authorList>
            <person name="Kono N."/>
            <person name="Nakamura H."/>
            <person name="Ohtoshi R."/>
            <person name="Moran D.A.P."/>
            <person name="Shinohara A."/>
            <person name="Yoshida Y."/>
            <person name="Fujiwara M."/>
            <person name="Mori M."/>
            <person name="Tomita M."/>
            <person name="Arakawa K."/>
        </authorList>
    </citation>
    <scope>NUCLEOTIDE SEQUENCE [LARGE SCALE GENOMIC DNA]</scope>
</reference>
<evidence type="ECO:0000256" key="1">
    <source>
        <dbReference type="SAM" id="MobiDB-lite"/>
    </source>
</evidence>
<proteinExistence type="predicted"/>
<protein>
    <submittedName>
        <fullName evidence="2">Uncharacterized protein</fullName>
    </submittedName>
</protein>
<evidence type="ECO:0000313" key="2">
    <source>
        <dbReference type="EMBL" id="GBM62742.1"/>
    </source>
</evidence>
<sequence>MFVVYPSTESCHDQLRVIDSINHDYRYLKGMEYKRSMSFDHPYVIGSSNESNKIINEVKTSDIANSDLLVKEHQKFKTIFAGPFQLNRQDGCRALENGRIGNQEIRHRERERQKESSGVGSPNRTKDYKFISPGKGRKKKESSGVGSPNRTKD</sequence>
<name>A0A4Y2HBS0_ARAVE</name>
<gene>
    <name evidence="2" type="ORF">AVEN_62433_1</name>
</gene>
<feature type="compositionally biased region" description="Polar residues" evidence="1">
    <location>
        <begin position="144"/>
        <end position="153"/>
    </location>
</feature>
<feature type="region of interest" description="Disordered" evidence="1">
    <location>
        <begin position="97"/>
        <end position="153"/>
    </location>
</feature>
<dbReference type="AlphaFoldDB" id="A0A4Y2HBS0"/>
<dbReference type="EMBL" id="BGPR01257938">
    <property type="protein sequence ID" value="GBM62742.1"/>
    <property type="molecule type" value="Genomic_DNA"/>
</dbReference>
<comment type="caution">
    <text evidence="2">The sequence shown here is derived from an EMBL/GenBank/DDBJ whole genome shotgun (WGS) entry which is preliminary data.</text>
</comment>
<feature type="compositionally biased region" description="Basic and acidic residues" evidence="1">
    <location>
        <begin position="104"/>
        <end position="115"/>
    </location>
</feature>
<evidence type="ECO:0000313" key="3">
    <source>
        <dbReference type="Proteomes" id="UP000499080"/>
    </source>
</evidence>